<evidence type="ECO:0000313" key="2">
    <source>
        <dbReference type="EMBL" id="KAF2860967.1"/>
    </source>
</evidence>
<dbReference type="InterPro" id="IPR025444">
    <property type="entry name" value="Monooxy_af470"/>
</dbReference>
<dbReference type="AlphaFoldDB" id="A0A6A7C160"/>
<proteinExistence type="predicted"/>
<reference evidence="2" key="1">
    <citation type="journal article" date="2020" name="Stud. Mycol.">
        <title>101 Dothideomycetes genomes: a test case for predicting lifestyles and emergence of pathogens.</title>
        <authorList>
            <person name="Haridas S."/>
            <person name="Albert R."/>
            <person name="Binder M."/>
            <person name="Bloem J."/>
            <person name="Labutti K."/>
            <person name="Salamov A."/>
            <person name="Andreopoulos B."/>
            <person name="Baker S."/>
            <person name="Barry K."/>
            <person name="Bills G."/>
            <person name="Bluhm B."/>
            <person name="Cannon C."/>
            <person name="Castanera R."/>
            <person name="Culley D."/>
            <person name="Daum C."/>
            <person name="Ezra D."/>
            <person name="Gonzalez J."/>
            <person name="Henrissat B."/>
            <person name="Kuo A."/>
            <person name="Liang C."/>
            <person name="Lipzen A."/>
            <person name="Lutzoni F."/>
            <person name="Magnuson J."/>
            <person name="Mondo S."/>
            <person name="Nolan M."/>
            <person name="Ohm R."/>
            <person name="Pangilinan J."/>
            <person name="Park H.-J."/>
            <person name="Ramirez L."/>
            <person name="Alfaro M."/>
            <person name="Sun H."/>
            <person name="Tritt A."/>
            <person name="Yoshinaga Y."/>
            <person name="Zwiers L.-H."/>
            <person name="Turgeon B."/>
            <person name="Goodwin S."/>
            <person name="Spatafora J."/>
            <person name="Crous P."/>
            <person name="Grigoriev I."/>
        </authorList>
    </citation>
    <scope>NUCLEOTIDE SEQUENCE</scope>
    <source>
        <strain evidence="2">CBS 480.64</strain>
    </source>
</reference>
<dbReference type="InterPro" id="IPR011008">
    <property type="entry name" value="Dimeric_a/b-barrel"/>
</dbReference>
<dbReference type="Proteomes" id="UP000799421">
    <property type="component" value="Unassembled WGS sequence"/>
</dbReference>
<evidence type="ECO:0008006" key="4">
    <source>
        <dbReference type="Google" id="ProtNLM"/>
    </source>
</evidence>
<accession>A0A6A7C160</accession>
<organism evidence="2 3">
    <name type="scientific">Piedraia hortae CBS 480.64</name>
    <dbReference type="NCBI Taxonomy" id="1314780"/>
    <lineage>
        <taxon>Eukaryota</taxon>
        <taxon>Fungi</taxon>
        <taxon>Dikarya</taxon>
        <taxon>Ascomycota</taxon>
        <taxon>Pezizomycotina</taxon>
        <taxon>Dothideomycetes</taxon>
        <taxon>Dothideomycetidae</taxon>
        <taxon>Capnodiales</taxon>
        <taxon>Piedraiaceae</taxon>
        <taxon>Piedraia</taxon>
    </lineage>
</organism>
<evidence type="ECO:0000313" key="3">
    <source>
        <dbReference type="Proteomes" id="UP000799421"/>
    </source>
</evidence>
<dbReference type="Pfam" id="PF13826">
    <property type="entry name" value="Monooxy_af470-like"/>
    <property type="match status" value="1"/>
</dbReference>
<feature type="region of interest" description="Disordered" evidence="1">
    <location>
        <begin position="1"/>
        <end position="21"/>
    </location>
</feature>
<gene>
    <name evidence="2" type="ORF">K470DRAFT_270202</name>
</gene>
<dbReference type="EMBL" id="MU005976">
    <property type="protein sequence ID" value="KAF2860967.1"/>
    <property type="molecule type" value="Genomic_DNA"/>
</dbReference>
<dbReference type="SUPFAM" id="SSF54909">
    <property type="entry name" value="Dimeric alpha+beta barrel"/>
    <property type="match status" value="1"/>
</dbReference>
<keyword evidence="3" id="KW-1185">Reference proteome</keyword>
<feature type="region of interest" description="Disordered" evidence="1">
    <location>
        <begin position="276"/>
        <end position="297"/>
    </location>
</feature>
<name>A0A6A7C160_9PEZI</name>
<protein>
    <recommendedName>
        <fullName evidence="4">Monooxygenase</fullName>
    </recommendedName>
</protein>
<feature type="compositionally biased region" description="Basic and acidic residues" evidence="1">
    <location>
        <begin position="281"/>
        <end position="290"/>
    </location>
</feature>
<sequence>MSSKGQPFISLIPPRRQEKKPPSAFFGQAALHNVLRDQFSLATWLCMGAVLQGILYMTIGRLSLLPACSLLLFKTLTTAGTSLCLLRNPYMDRVILNKISTQIPDDHGQQGTKPANAELVVFLIGIQVNHPLGILAPGVKATGDYFESMTRDLDDKADEYGFMGMTSWLNGSDRESKNMLLNVCYFRSVEGLHEFAHDALHRKGWDFWNKIYKTHPHITLYHEMYHVPRGNYESIFINSRPSLSGTNFTSYTDPKTGEKMWASPVVDASKGLLRTSAGRMSRSDATENDKYGPGSYA</sequence>
<evidence type="ECO:0000256" key="1">
    <source>
        <dbReference type="SAM" id="MobiDB-lite"/>
    </source>
</evidence>
<dbReference type="OrthoDB" id="3202396at2759"/>